<feature type="compositionally biased region" description="Low complexity" evidence="1">
    <location>
        <begin position="290"/>
        <end position="311"/>
    </location>
</feature>
<feature type="chain" id="PRO_5038496744" description="DUF3558 domain-containing protein" evidence="2">
    <location>
        <begin position="29"/>
        <end position="371"/>
    </location>
</feature>
<evidence type="ECO:0000313" key="3">
    <source>
        <dbReference type="EMBL" id="EFV13972.2"/>
    </source>
</evidence>
<evidence type="ECO:0000256" key="1">
    <source>
        <dbReference type="SAM" id="MobiDB-lite"/>
    </source>
</evidence>
<dbReference type="STRING" id="679197.HMPREF9336_01165"/>
<feature type="region of interest" description="Disordered" evidence="1">
    <location>
        <begin position="290"/>
        <end position="321"/>
    </location>
</feature>
<accession>E5XNU4</accession>
<organism evidence="3 4">
    <name type="scientific">Segniliparus rugosus (strain ATCC BAA-974 / DSM 45345 / CCUG 50838 / CIP 108380 / JCM 13579 / CDC 945)</name>
    <dbReference type="NCBI Taxonomy" id="679197"/>
    <lineage>
        <taxon>Bacteria</taxon>
        <taxon>Bacillati</taxon>
        <taxon>Actinomycetota</taxon>
        <taxon>Actinomycetes</taxon>
        <taxon>Mycobacteriales</taxon>
        <taxon>Segniliparaceae</taxon>
        <taxon>Segniliparus</taxon>
    </lineage>
</organism>
<dbReference type="EMBL" id="ACZI02000003">
    <property type="protein sequence ID" value="EFV13972.2"/>
    <property type="molecule type" value="Genomic_DNA"/>
</dbReference>
<gene>
    <name evidence="3" type="ORF">HMPREF9336_01165</name>
</gene>
<feature type="signal peptide" evidence="2">
    <location>
        <begin position="1"/>
        <end position="28"/>
    </location>
</feature>
<proteinExistence type="predicted"/>
<keyword evidence="4" id="KW-1185">Reference proteome</keyword>
<comment type="caution">
    <text evidence="3">The sequence shown here is derived from an EMBL/GenBank/DDBJ whole genome shotgun (WGS) entry which is preliminary data.</text>
</comment>
<sequence length="371" mass="38768">MSRAPRQQRAWSLLPLALLMAACGTDPAGPTTSNRAKVDPSAFFAGALPAYAKDLDGIAQSRLLVRSGHPRGSDPCALVPKDELAKAAPALTDAVPGDSLDSCRLSFADDGPGERFDVSLVPDADRSPGEEYFEAHGQTVYQGRSSDRAVCSFFFDSGLAKYPGAPRDVPDAKIQVRAYRHDNPCGLANAVATAIATEKPANLPARASAEKVLDEDPCAVVADREKASVDFADTEAYRCGLVTTPDERSLWVEFRRLPDGKVAQFPVGAEDGVQVWADAAATPLAQLLVTSTPSPTKGSTPAKRAPASPSAKPKPPSGPHCTAFAKVAGADSASPQPAQNSAQSVYVVVGGQIDCPQAKHLAGEAARSLAR</sequence>
<evidence type="ECO:0000256" key="2">
    <source>
        <dbReference type="SAM" id="SignalP"/>
    </source>
</evidence>
<evidence type="ECO:0008006" key="5">
    <source>
        <dbReference type="Google" id="ProtNLM"/>
    </source>
</evidence>
<dbReference type="HOGENOM" id="CLU_729350_0_0_11"/>
<dbReference type="OrthoDB" id="4628658at2"/>
<reference evidence="3 4" key="1">
    <citation type="journal article" date="2011" name="Stand. Genomic Sci.">
        <title>High quality draft genome sequence of Segniliparus rugosus CDC 945(T)= (ATCC BAA-974(T)).</title>
        <authorList>
            <person name="Earl A.M."/>
            <person name="Desjardins C.A."/>
            <person name="Fitzgerald M.G."/>
            <person name="Arachchi H.M."/>
            <person name="Zeng Q."/>
            <person name="Mehta T."/>
            <person name="Griggs A."/>
            <person name="Birren B.W."/>
            <person name="Toney N.C."/>
            <person name="Carr J."/>
            <person name="Posey J."/>
            <person name="Butler W.R."/>
        </authorList>
    </citation>
    <scope>NUCLEOTIDE SEQUENCE [LARGE SCALE GENOMIC DNA]</scope>
    <source>
        <strain evidence="4">ATCC BAA-974 / DSM 45345 / CCUG 50838 / CIP 108380 / JCM 13579 / CDC 945</strain>
    </source>
</reference>
<evidence type="ECO:0000313" key="4">
    <source>
        <dbReference type="Proteomes" id="UP000004816"/>
    </source>
</evidence>
<protein>
    <recommendedName>
        <fullName evidence="5">DUF3558 domain-containing protein</fullName>
    </recommendedName>
</protein>
<dbReference type="PROSITE" id="PS51257">
    <property type="entry name" value="PROKAR_LIPOPROTEIN"/>
    <property type="match status" value="1"/>
</dbReference>
<dbReference type="RefSeq" id="WP_021030846.1">
    <property type="nucleotide sequence ID" value="NZ_KI391954.1"/>
</dbReference>
<name>E5XNU4_SEGRC</name>
<dbReference type="Proteomes" id="UP000004816">
    <property type="component" value="Unassembled WGS sequence"/>
</dbReference>
<keyword evidence="2" id="KW-0732">Signal</keyword>
<dbReference type="AlphaFoldDB" id="E5XNU4"/>